<dbReference type="SUPFAM" id="SSF140959">
    <property type="entry name" value="Indolic compounds 2,3-dioxygenase-like"/>
    <property type="match status" value="1"/>
</dbReference>
<dbReference type="PANTHER" id="PTHR10138">
    <property type="entry name" value="TRYPTOPHAN 2,3-DIOXYGENASE"/>
    <property type="match status" value="1"/>
</dbReference>
<feature type="binding site" evidence="1">
    <location>
        <begin position="40"/>
        <end position="44"/>
    </location>
    <ligand>
        <name>substrate</name>
    </ligand>
</feature>
<feature type="binding site" description="axial binding residue" evidence="1">
    <location>
        <position position="297"/>
    </location>
    <ligand>
        <name>heme</name>
        <dbReference type="ChEBI" id="CHEBI:30413"/>
    </ligand>
    <ligandPart>
        <name>Fe</name>
        <dbReference type="ChEBI" id="CHEBI:18248"/>
    </ligandPart>
</feature>
<feature type="binding site" evidence="1">
    <location>
        <position position="111"/>
    </location>
    <ligand>
        <name>substrate</name>
    </ligand>
</feature>
<dbReference type="InterPro" id="IPR037217">
    <property type="entry name" value="Trp/Indoleamine_2_3_dOase-like"/>
</dbReference>
<comment type="pathway">
    <text evidence="1">Amino-acid degradation; L-tryptophan degradation via kynurenine pathway; L-kynurenine from L-tryptophan: step 1/2.</text>
</comment>
<dbReference type="EC" id="1.13.11.11" evidence="1"/>
<dbReference type="Proteomes" id="UP000601768">
    <property type="component" value="Unassembled WGS sequence"/>
</dbReference>
<keyword evidence="1" id="KW-0349">Heme</keyword>
<feature type="binding site" evidence="1">
    <location>
        <position position="311"/>
    </location>
    <ligand>
        <name>substrate</name>
    </ligand>
</feature>
<dbReference type="Pfam" id="PF03301">
    <property type="entry name" value="Trp_dioxygenase"/>
    <property type="match status" value="1"/>
</dbReference>
<evidence type="ECO:0000313" key="3">
    <source>
        <dbReference type="Proteomes" id="UP000601768"/>
    </source>
</evidence>
<dbReference type="Gene3D" id="1.20.58.480">
    <property type="match status" value="1"/>
</dbReference>
<keyword evidence="1" id="KW-0560">Oxidoreductase</keyword>
<dbReference type="GO" id="GO:0004833">
    <property type="term" value="F:L-tryptophan 2,3-dioxygenase activity"/>
    <property type="evidence" value="ECO:0007669"/>
    <property type="project" value="UniProtKB-UniRule"/>
</dbReference>
<comment type="caution">
    <text evidence="1">Lacks conserved residue(s) required for the propagation of feature annotation.</text>
</comment>
<keyword evidence="1" id="KW-0223">Dioxygenase</keyword>
<dbReference type="RefSeq" id="WP_186508421.1">
    <property type="nucleotide sequence ID" value="NZ_JACNEP010000025.1"/>
</dbReference>
<organism evidence="2 3">
    <name type="scientific">Neptunicella marina</name>
    <dbReference type="NCBI Taxonomy" id="2125989"/>
    <lineage>
        <taxon>Bacteria</taxon>
        <taxon>Pseudomonadati</taxon>
        <taxon>Pseudomonadota</taxon>
        <taxon>Gammaproteobacteria</taxon>
        <taxon>Alteromonadales</taxon>
        <taxon>Alteromonadaceae</taxon>
        <taxon>Neptunicella</taxon>
    </lineage>
</organism>
<dbReference type="GO" id="GO:0046872">
    <property type="term" value="F:metal ion binding"/>
    <property type="evidence" value="ECO:0007669"/>
    <property type="project" value="UniProtKB-KW"/>
</dbReference>
<dbReference type="PANTHER" id="PTHR10138:SF0">
    <property type="entry name" value="TRYPTOPHAN 2,3-DIOXYGENASE"/>
    <property type="match status" value="1"/>
</dbReference>
<dbReference type="Gene3D" id="1.10.287.3810">
    <property type="match status" value="1"/>
</dbReference>
<accession>A0A8J6IUV1</accession>
<comment type="catalytic activity">
    <reaction evidence="1">
        <text>L-tryptophan + O2 = N-formyl-L-kynurenine</text>
        <dbReference type="Rhea" id="RHEA:24536"/>
        <dbReference type="ChEBI" id="CHEBI:15379"/>
        <dbReference type="ChEBI" id="CHEBI:57912"/>
        <dbReference type="ChEBI" id="CHEBI:58629"/>
        <dbReference type="EC" id="1.13.11.11"/>
    </reaction>
</comment>
<dbReference type="HAMAP" id="MF_01972">
    <property type="entry name" value="T23O"/>
    <property type="match status" value="1"/>
</dbReference>
<keyword evidence="1" id="KW-0479">Metal-binding</keyword>
<sequence>MKKNVEPVYYGEYLQLDKLLSAQKPESIKYGPEAHDETLFIIVHQVYELWFKQVLHELSSVIDVFAQESVNDSALTQVVHRLNRIVTIQKLLNDQIGVMETMTPQDFLAFRDYLVPASGFQSIQFKMLEMGLGLKSQFRIDFDKQSFFNRLNDEDRQFLQEFEQKQSLFELVDKWLARMPFLEFEDFKFWQLYQTATNEMLQSDHDIITNNATLSDDEKRIELDSLEQTRASFSSLFDDNIYSKLQQQDQVRLSRQAMLSALFIKQYSEEPIFNLAHQFIECLTSIDENLTIWRYRHAMMVQRMLGSKIGTGGSSGHEYLKRTTESNRIFKDFFNMATFLLPKSALPKLPESVSQRLGFYLTH</sequence>
<keyword evidence="1" id="KW-0408">Iron</keyword>
<dbReference type="UniPathway" id="UPA00333">
    <property type="reaction ID" value="UER00453"/>
</dbReference>
<comment type="caution">
    <text evidence="2">The sequence shown here is derived from an EMBL/GenBank/DDBJ whole genome shotgun (WGS) entry which is preliminary data.</text>
</comment>
<proteinExistence type="inferred from homology"/>
<dbReference type="GO" id="GO:0019442">
    <property type="term" value="P:L-tryptophan catabolic process to acetyl-CoA"/>
    <property type="evidence" value="ECO:0007669"/>
    <property type="project" value="TreeGrafter"/>
</dbReference>
<comment type="similarity">
    <text evidence="1">Belongs to the tryptophan 2,3-dioxygenase family.</text>
</comment>
<comment type="cofactor">
    <cofactor evidence="1">
        <name>heme</name>
        <dbReference type="ChEBI" id="CHEBI:30413"/>
    </cofactor>
    <text evidence="1">Binds 1 heme group per subunit.</text>
</comment>
<dbReference type="EMBL" id="JACNEP010000025">
    <property type="protein sequence ID" value="MBC3767785.1"/>
    <property type="molecule type" value="Genomic_DNA"/>
</dbReference>
<comment type="subunit">
    <text evidence="1">Homotetramer.</text>
</comment>
<reference evidence="2" key="1">
    <citation type="journal article" date="2018" name="Int. J. Syst. Evol. Microbiol.">
        <title>Neptunicella marina gen. nov., sp. nov., isolated from surface seawater.</title>
        <authorList>
            <person name="Liu X."/>
            <person name="Lai Q."/>
            <person name="Du Y."/>
            <person name="Zhang X."/>
            <person name="Liu Z."/>
            <person name="Sun F."/>
            <person name="Shao Z."/>
        </authorList>
    </citation>
    <scope>NUCLEOTIDE SEQUENCE</scope>
    <source>
        <strain evidence="2">S27-2</strain>
    </source>
</reference>
<protein>
    <recommendedName>
        <fullName evidence="1">Tryptophan 2,3-dioxygenase</fullName>
        <shortName evidence="1">TDO</shortName>
        <ecNumber evidence="1">1.13.11.11</ecNumber>
    </recommendedName>
    <alternativeName>
        <fullName evidence="1">Tryptamin 2,3-dioxygenase</fullName>
    </alternativeName>
    <alternativeName>
        <fullName evidence="1">Tryptophan oxygenase</fullName>
        <shortName evidence="1">TO</shortName>
        <shortName evidence="1">TRPO</shortName>
    </alternativeName>
    <alternativeName>
        <fullName evidence="1">Tryptophan pyrrolase</fullName>
    </alternativeName>
    <alternativeName>
        <fullName evidence="1">Tryptophanase</fullName>
    </alternativeName>
</protein>
<evidence type="ECO:0000313" key="2">
    <source>
        <dbReference type="EMBL" id="MBC3767785.1"/>
    </source>
</evidence>
<dbReference type="GO" id="GO:0020037">
    <property type="term" value="F:heme binding"/>
    <property type="evidence" value="ECO:0007669"/>
    <property type="project" value="UniProtKB-UniRule"/>
</dbReference>
<keyword evidence="1" id="KW-0823">Tryptophan catabolism</keyword>
<name>A0A8J6IUV1_9ALTE</name>
<reference evidence="2" key="2">
    <citation type="submission" date="2020-08" db="EMBL/GenBank/DDBJ databases">
        <authorList>
            <person name="Lai Q."/>
        </authorList>
    </citation>
    <scope>NUCLEOTIDE SEQUENCE</scope>
    <source>
        <strain evidence="2">S27-2</strain>
    </source>
</reference>
<dbReference type="GO" id="GO:0019441">
    <property type="term" value="P:L-tryptophan catabolic process to kynurenine"/>
    <property type="evidence" value="ECO:0007669"/>
    <property type="project" value="UniProtKB-UniRule"/>
</dbReference>
<keyword evidence="3" id="KW-1185">Reference proteome</keyword>
<evidence type="ECO:0000256" key="1">
    <source>
        <dbReference type="HAMAP-Rule" id="MF_01972"/>
    </source>
</evidence>
<gene>
    <name evidence="1" type="primary">kynA</name>
    <name evidence="2" type="ORF">H8B19_18045</name>
</gene>
<comment type="function">
    <text evidence="1">Heme-dependent dioxygenase that catalyzes the oxidative cleavage of the L-tryptophan (L-Trp) pyrrole ring and converts L-tryptophan to N-formyl-L-kynurenine. Catalyzes the oxidative cleavage of the indole moiety.</text>
</comment>
<dbReference type="InterPro" id="IPR004981">
    <property type="entry name" value="Trp_2_3_dOase"/>
</dbReference>
<dbReference type="AlphaFoldDB" id="A0A8J6IUV1"/>